<keyword evidence="3" id="KW-1185">Reference proteome</keyword>
<dbReference type="Pfam" id="PF10105">
    <property type="entry name" value="DUF2344"/>
    <property type="match status" value="1"/>
</dbReference>
<evidence type="ECO:0000259" key="1">
    <source>
        <dbReference type="Pfam" id="PF10105"/>
    </source>
</evidence>
<protein>
    <submittedName>
        <fullName evidence="2">TIGR03936 family radical SAM-associated protein</fullName>
    </submittedName>
</protein>
<name>A0ABS8FKE3_9FIRM</name>
<organism evidence="2 3">
    <name type="scientific">Coprococcus hominis</name>
    <name type="common">ex Arizal et al. 2022</name>
    <dbReference type="NCBI Taxonomy" id="2881262"/>
    <lineage>
        <taxon>Bacteria</taxon>
        <taxon>Bacillati</taxon>
        <taxon>Bacillota</taxon>
        <taxon>Clostridia</taxon>
        <taxon>Lachnospirales</taxon>
        <taxon>Lachnospiraceae</taxon>
        <taxon>Coprococcus</taxon>
    </lineage>
</organism>
<feature type="domain" description="DUF2344" evidence="1">
    <location>
        <begin position="5"/>
        <end position="189"/>
    </location>
</feature>
<accession>A0ABS8FKE3</accession>
<evidence type="ECO:0000313" key="2">
    <source>
        <dbReference type="EMBL" id="MCC2217680.1"/>
    </source>
</evidence>
<evidence type="ECO:0000313" key="3">
    <source>
        <dbReference type="Proteomes" id="UP001198495"/>
    </source>
</evidence>
<gene>
    <name evidence="2" type="ORF">LKD28_01350</name>
</gene>
<sequence>MSALKLRIKYTKLGSLRFIGHLDIMRFFQKAIRRAKLDVSYSKGFSPHQMISFAAPMPLGMTSEGEYFDGEFESVTTTEDMMARLNATMPPEIQVLDIIELPDNAKPSMAIVTASDYYIYKNEECENDTIPQLLQALPAFAEKDKVEIVKKTKSKEELTDIRPLIYEIKEYKDGVYMLLASGSKDNLKPELVVEAMCNEAGVPFNRYDYRIHRLETYMGEKEELQPLSASGTRF</sequence>
<reference evidence="2 3" key="1">
    <citation type="submission" date="2021-10" db="EMBL/GenBank/DDBJ databases">
        <title>Anaerobic single-cell dispensing facilitates the cultivation of human gut bacteria.</title>
        <authorList>
            <person name="Afrizal A."/>
        </authorList>
    </citation>
    <scope>NUCLEOTIDE SEQUENCE [LARGE SCALE GENOMIC DNA]</scope>
    <source>
        <strain evidence="2 3">CLA-AA-H212</strain>
    </source>
</reference>
<dbReference type="EMBL" id="JAJEQT010000001">
    <property type="protein sequence ID" value="MCC2217680.1"/>
    <property type="molecule type" value="Genomic_DNA"/>
</dbReference>
<proteinExistence type="predicted"/>
<dbReference type="NCBIfam" id="TIGR03936">
    <property type="entry name" value="sam_1_link_chp"/>
    <property type="match status" value="1"/>
</dbReference>
<comment type="caution">
    <text evidence="2">The sequence shown here is derived from an EMBL/GenBank/DDBJ whole genome shotgun (WGS) entry which is preliminary data.</text>
</comment>
<dbReference type="InterPro" id="IPR018768">
    <property type="entry name" value="DUF2344"/>
</dbReference>
<dbReference type="Proteomes" id="UP001198495">
    <property type="component" value="Unassembled WGS sequence"/>
</dbReference>